<proteinExistence type="predicted"/>
<sequence>MYSTLDNPDASDTAKRTTSHRPHLLLLLLLSLLVGITLWPQPLPTTRPETLQTYKSGHVNLPALPEYHAQQYAKLGFDHIYVLHDPAYPERLARTAQMLQMLKITAEFVPHTQDSWHSYFTLLHSMAHAGHQSALILDDSLDIEITVKKTMRAVHTHLPPDWDMLFPGHCGAFEYIQPKVDAGFKPLRHANMPICMHAHALSRKGLLTILHHLRDSPAQESTALNMSIMRLKENNLLQMFSLDTPIFVPRDAHNAKVRLVGNKAPKMSALERLALWQGEGSQLQ</sequence>
<dbReference type="Proteomes" id="UP001150603">
    <property type="component" value="Unassembled WGS sequence"/>
</dbReference>
<keyword evidence="2" id="KW-1185">Reference proteome</keyword>
<accession>A0ACC1JDI2</accession>
<evidence type="ECO:0000313" key="2">
    <source>
        <dbReference type="Proteomes" id="UP001150603"/>
    </source>
</evidence>
<reference evidence="1" key="1">
    <citation type="submission" date="2022-07" db="EMBL/GenBank/DDBJ databases">
        <title>Phylogenomic reconstructions and comparative analyses of Kickxellomycotina fungi.</title>
        <authorList>
            <person name="Reynolds N.K."/>
            <person name="Stajich J.E."/>
            <person name="Barry K."/>
            <person name="Grigoriev I.V."/>
            <person name="Crous P."/>
            <person name="Smith M.E."/>
        </authorList>
    </citation>
    <scope>NUCLEOTIDE SEQUENCE</scope>
    <source>
        <strain evidence="1">NRRL 5244</strain>
    </source>
</reference>
<protein>
    <submittedName>
        <fullName evidence="1">Uncharacterized protein</fullName>
    </submittedName>
</protein>
<comment type="caution">
    <text evidence="1">The sequence shown here is derived from an EMBL/GenBank/DDBJ whole genome shotgun (WGS) entry which is preliminary data.</text>
</comment>
<name>A0ACC1JDI2_9FUNG</name>
<gene>
    <name evidence="1" type="ORF">FBU59_001605</name>
</gene>
<dbReference type="EMBL" id="JANBPW010000742">
    <property type="protein sequence ID" value="KAJ1948418.1"/>
    <property type="molecule type" value="Genomic_DNA"/>
</dbReference>
<evidence type="ECO:0000313" key="1">
    <source>
        <dbReference type="EMBL" id="KAJ1948418.1"/>
    </source>
</evidence>
<organism evidence="1 2">
    <name type="scientific">Linderina macrospora</name>
    <dbReference type="NCBI Taxonomy" id="4868"/>
    <lineage>
        <taxon>Eukaryota</taxon>
        <taxon>Fungi</taxon>
        <taxon>Fungi incertae sedis</taxon>
        <taxon>Zoopagomycota</taxon>
        <taxon>Kickxellomycotina</taxon>
        <taxon>Kickxellomycetes</taxon>
        <taxon>Kickxellales</taxon>
        <taxon>Kickxellaceae</taxon>
        <taxon>Linderina</taxon>
    </lineage>
</organism>